<name>A0AB39SV04_9ACTN</name>
<reference evidence="1" key="1">
    <citation type="submission" date="2024-07" db="EMBL/GenBank/DDBJ databases">
        <authorList>
            <person name="Yu S.T."/>
        </authorList>
    </citation>
    <scope>NUCLEOTIDE SEQUENCE</scope>
    <source>
        <strain evidence="1">R44</strain>
    </source>
</reference>
<evidence type="ECO:0000313" key="1">
    <source>
        <dbReference type="EMBL" id="XDQ69936.1"/>
    </source>
</evidence>
<dbReference type="EMBL" id="CP163444">
    <property type="protein sequence ID" value="XDQ69936.1"/>
    <property type="molecule type" value="Genomic_DNA"/>
</dbReference>
<sequence length="184" mass="18780">MATVARHWSARIAGVVAGALLITGGTTGVTVAAGTGPSAIVAGTYLPTVEITSNFAVVATPHPDTVGCNGYNVTGTGTSTGRPVTTATWAQKEVVCTATIPGKYDIKGTATMTQPNGDRLNISYALTAPLTSDTMVYPTGTFKIIGGSGNYEFAAGSGKMNARVNLLDHEHVSSSLLGEIQYLG</sequence>
<organism evidence="1">
    <name type="scientific">Streptomyces sp. R44</name>
    <dbReference type="NCBI Taxonomy" id="3238633"/>
    <lineage>
        <taxon>Bacteria</taxon>
        <taxon>Bacillati</taxon>
        <taxon>Actinomycetota</taxon>
        <taxon>Actinomycetes</taxon>
        <taxon>Kitasatosporales</taxon>
        <taxon>Streptomycetaceae</taxon>
        <taxon>Streptomyces</taxon>
    </lineage>
</organism>
<gene>
    <name evidence="1" type="ORF">AB5J54_05095</name>
</gene>
<dbReference type="RefSeq" id="WP_369142683.1">
    <property type="nucleotide sequence ID" value="NZ_CP163444.1"/>
</dbReference>
<proteinExistence type="predicted"/>
<accession>A0AB39SV04</accession>
<dbReference type="AlphaFoldDB" id="A0AB39SV04"/>
<protein>
    <submittedName>
        <fullName evidence="1">Uncharacterized protein</fullName>
    </submittedName>
</protein>